<feature type="domain" description="NlpE C-terminal OB" evidence="2">
    <location>
        <begin position="34"/>
        <end position="117"/>
    </location>
</feature>
<dbReference type="EMBL" id="OCMT01000004">
    <property type="protein sequence ID" value="SOD20263.1"/>
    <property type="molecule type" value="Genomic_DNA"/>
</dbReference>
<dbReference type="Pfam" id="PF17185">
    <property type="entry name" value="NlpE_C"/>
    <property type="match status" value="1"/>
</dbReference>
<dbReference type="AlphaFoldDB" id="A0A286AEC7"/>
<organism evidence="3 4">
    <name type="scientific">Pedobacter xixiisoli</name>
    <dbReference type="NCBI Taxonomy" id="1476464"/>
    <lineage>
        <taxon>Bacteria</taxon>
        <taxon>Pseudomonadati</taxon>
        <taxon>Bacteroidota</taxon>
        <taxon>Sphingobacteriia</taxon>
        <taxon>Sphingobacteriales</taxon>
        <taxon>Sphingobacteriaceae</taxon>
        <taxon>Pedobacter</taxon>
    </lineage>
</organism>
<feature type="signal peptide" evidence="1">
    <location>
        <begin position="1"/>
        <end position="20"/>
    </location>
</feature>
<dbReference type="InterPro" id="IPR033450">
    <property type="entry name" value="NlpE_C"/>
</dbReference>
<accession>A0A286AEC7</accession>
<proteinExistence type="predicted"/>
<name>A0A286AEC7_9SPHI</name>
<dbReference type="Proteomes" id="UP000219281">
    <property type="component" value="Unassembled WGS sequence"/>
</dbReference>
<sequence length="128" mass="14179">MCSRNKLVCGVLLAVSFLWACNNNNKDAGQEKDKSITLKGLYSFGPEVKSFTDCDEGREYWVADSAKNLELQYANLGFEKPYTPVYIEVEAHLVKSDTSTVTGGYDSTMVVTKVLKVLKDIPEGPCNQ</sequence>
<dbReference type="Gene3D" id="2.40.50.540">
    <property type="match status" value="1"/>
</dbReference>
<dbReference type="RefSeq" id="WP_097133731.1">
    <property type="nucleotide sequence ID" value="NZ_OCMT01000004.1"/>
</dbReference>
<keyword evidence="1" id="KW-0732">Signal</keyword>
<protein>
    <submittedName>
        <fullName evidence="3">NlpE-like protein with OB domain</fullName>
    </submittedName>
</protein>
<evidence type="ECO:0000256" key="1">
    <source>
        <dbReference type="SAM" id="SignalP"/>
    </source>
</evidence>
<gene>
    <name evidence="3" type="ORF">SAMN06297358_3977</name>
</gene>
<evidence type="ECO:0000313" key="3">
    <source>
        <dbReference type="EMBL" id="SOD20263.1"/>
    </source>
</evidence>
<keyword evidence="4" id="KW-1185">Reference proteome</keyword>
<dbReference type="OrthoDB" id="5348860at2"/>
<dbReference type="InterPro" id="IPR038139">
    <property type="entry name" value="NlpE_C_sf"/>
</dbReference>
<reference evidence="4" key="1">
    <citation type="submission" date="2017-09" db="EMBL/GenBank/DDBJ databases">
        <authorList>
            <person name="Varghese N."/>
            <person name="Submissions S."/>
        </authorList>
    </citation>
    <scope>NUCLEOTIDE SEQUENCE [LARGE SCALE GENOMIC DNA]</scope>
    <source>
        <strain evidence="4">CGMCC 1.12803</strain>
    </source>
</reference>
<evidence type="ECO:0000313" key="4">
    <source>
        <dbReference type="Proteomes" id="UP000219281"/>
    </source>
</evidence>
<feature type="chain" id="PRO_5013352558" evidence="1">
    <location>
        <begin position="21"/>
        <end position="128"/>
    </location>
</feature>
<evidence type="ECO:0000259" key="2">
    <source>
        <dbReference type="Pfam" id="PF17185"/>
    </source>
</evidence>